<dbReference type="EMBL" id="PEMD01000295">
    <property type="protein sequence ID" value="RTH30467.1"/>
    <property type="molecule type" value="Genomic_DNA"/>
</dbReference>
<evidence type="ECO:0000313" key="1">
    <source>
        <dbReference type="EMBL" id="RTH30467.1"/>
    </source>
</evidence>
<protein>
    <submittedName>
        <fullName evidence="1">Uncharacterized protein</fullName>
    </submittedName>
</protein>
<gene>
    <name evidence="2" type="ORF">CSW25_12925</name>
    <name evidence="1" type="ORF">CSW33_10160</name>
</gene>
<dbReference type="AlphaFoldDB" id="A0A430S6C7"/>
<dbReference type="Proteomes" id="UP000286928">
    <property type="component" value="Unassembled WGS sequence"/>
</dbReference>
<evidence type="ECO:0000313" key="2">
    <source>
        <dbReference type="EMBL" id="RTI04441.1"/>
    </source>
</evidence>
<keyword evidence="4" id="KW-1185">Reference proteome</keyword>
<evidence type="ECO:0000313" key="3">
    <source>
        <dbReference type="Proteomes" id="UP000286928"/>
    </source>
</evidence>
<name>A0A430S6C7_THESC</name>
<organism evidence="1 3">
    <name type="scientific">Thermus scotoductus</name>
    <dbReference type="NCBI Taxonomy" id="37636"/>
    <lineage>
        <taxon>Bacteria</taxon>
        <taxon>Thermotogati</taxon>
        <taxon>Deinococcota</taxon>
        <taxon>Deinococci</taxon>
        <taxon>Thermales</taxon>
        <taxon>Thermaceae</taxon>
        <taxon>Thermus</taxon>
    </lineage>
</organism>
<reference evidence="3 4" key="2">
    <citation type="journal article" date="2019" name="Extremophiles">
        <title>Biogeography of thermophiles and predominance of Thermus scotoductus in domestic water heaters.</title>
        <authorList>
            <person name="Wilpiszeski R.L."/>
            <person name="Zhang Z."/>
            <person name="House C.H."/>
        </authorList>
    </citation>
    <scope>NUCLEOTIDE SEQUENCE [LARGE SCALE GENOMIC DNA]</scope>
    <source>
        <strain evidence="2 4">12_S12</strain>
        <strain evidence="1 3">20_S20</strain>
    </source>
</reference>
<dbReference type="Proteomes" id="UP000287962">
    <property type="component" value="Unassembled WGS sequence"/>
</dbReference>
<dbReference type="RefSeq" id="WP_038070144.1">
    <property type="nucleotide sequence ID" value="NZ_PELO01000309.1"/>
</dbReference>
<reference evidence="2" key="1">
    <citation type="submission" date="2017-10" db="EMBL/GenBank/DDBJ databases">
        <authorList>
            <person name="Wilpiszeski R.L."/>
            <person name="Zhidan Z."/>
            <person name="House C.H."/>
        </authorList>
    </citation>
    <scope>NUCLEOTIDE SEQUENCE</scope>
    <source>
        <strain evidence="2">12_S12</strain>
    </source>
</reference>
<dbReference type="EMBL" id="PEML01000325">
    <property type="protein sequence ID" value="RTI04441.1"/>
    <property type="molecule type" value="Genomic_DNA"/>
</dbReference>
<proteinExistence type="predicted"/>
<evidence type="ECO:0000313" key="4">
    <source>
        <dbReference type="Proteomes" id="UP000287962"/>
    </source>
</evidence>
<sequence length="103" mass="11533">MNTFLLKMALNLLFGAYAKEFVDLAQRLILAAEQSGGTGEDKARAVLEALSKWAQEKGVLVNFPPALREAIFRLAIEVFVFILSRQGLINAHKQAYYQQETFA</sequence>
<accession>A0A430S6C7</accession>
<comment type="caution">
    <text evidence="1">The sequence shown here is derived from an EMBL/GenBank/DDBJ whole genome shotgun (WGS) entry which is preliminary data.</text>
</comment>